<dbReference type="RefSeq" id="WP_261505604.1">
    <property type="nucleotide sequence ID" value="NZ_JAUJRV010000050.1"/>
</dbReference>
<dbReference type="EMBL" id="JAUJRV010000050">
    <property type="protein sequence ID" value="MDN7799602.1"/>
    <property type="molecule type" value="Genomic_DNA"/>
</dbReference>
<evidence type="ECO:0008006" key="3">
    <source>
        <dbReference type="Google" id="ProtNLM"/>
    </source>
</evidence>
<accession>A0AAW7T8E8</accession>
<proteinExistence type="predicted"/>
<comment type="caution">
    <text evidence="1">The sequence shown here is derived from an EMBL/GenBank/DDBJ whole genome shotgun (WGS) entry which is preliminary data.</text>
</comment>
<evidence type="ECO:0000313" key="2">
    <source>
        <dbReference type="Proteomes" id="UP001171620"/>
    </source>
</evidence>
<name>A0AAW7T8E8_BURVI</name>
<protein>
    <recommendedName>
        <fullName evidence="3">Phasin domain-containing protein</fullName>
    </recommendedName>
</protein>
<dbReference type="Proteomes" id="UP001171620">
    <property type="component" value="Unassembled WGS sequence"/>
</dbReference>
<gene>
    <name evidence="1" type="ORF">QZM33_32225</name>
</gene>
<reference evidence="1" key="1">
    <citation type="submission" date="2023-07" db="EMBL/GenBank/DDBJ databases">
        <title>A collection of bacterial strains from the Burkholderia cepacia Research Laboratory and Repository.</title>
        <authorList>
            <person name="Lipuma J."/>
            <person name="Spilker T."/>
            <person name="Caverly L."/>
        </authorList>
    </citation>
    <scope>NUCLEOTIDE SEQUENCE</scope>
    <source>
        <strain evidence="1">AU44268</strain>
    </source>
</reference>
<evidence type="ECO:0000313" key="1">
    <source>
        <dbReference type="EMBL" id="MDN7799602.1"/>
    </source>
</evidence>
<dbReference type="AlphaFoldDB" id="A0AAW7T8E8"/>
<sequence length="151" mass="17334">MGEGRINAALELYNANTLLFQRVSELLQHSNQQWVRESRKAIADSGRESEAQLRELLDARDFPALITLQTNIVRQHWQRHENTIQEALRRSAVDPDVLLSGLTDAFREWQQSVESAAAHLANRPVNGPWMEYLNLTTRFWTQGDNKPTNLA</sequence>
<organism evidence="1 2">
    <name type="scientific">Burkholderia vietnamiensis</name>
    <dbReference type="NCBI Taxonomy" id="60552"/>
    <lineage>
        <taxon>Bacteria</taxon>
        <taxon>Pseudomonadati</taxon>
        <taxon>Pseudomonadota</taxon>
        <taxon>Betaproteobacteria</taxon>
        <taxon>Burkholderiales</taxon>
        <taxon>Burkholderiaceae</taxon>
        <taxon>Burkholderia</taxon>
        <taxon>Burkholderia cepacia complex</taxon>
    </lineage>
</organism>